<dbReference type="GO" id="GO:0042147">
    <property type="term" value="P:retrograde transport, endosome to Golgi"/>
    <property type="evidence" value="ECO:0007669"/>
    <property type="project" value="UniProtKB-UniRule"/>
</dbReference>
<dbReference type="GO" id="GO:0000938">
    <property type="term" value="C:GARP complex"/>
    <property type="evidence" value="ECO:0007669"/>
    <property type="project" value="UniProtKB-UniRule"/>
</dbReference>
<gene>
    <name evidence="4" type="ORF">sscle_12g091030</name>
</gene>
<dbReference type="GO" id="GO:0015031">
    <property type="term" value="P:protein transport"/>
    <property type="evidence" value="ECO:0007669"/>
    <property type="project" value="UniProtKB-UniRule"/>
</dbReference>
<dbReference type="GO" id="GO:0006869">
    <property type="term" value="P:lipid transport"/>
    <property type="evidence" value="ECO:0007669"/>
    <property type="project" value="UniProtKB-UniRule"/>
</dbReference>
<evidence type="ECO:0000256" key="3">
    <source>
        <dbReference type="SAM" id="MobiDB-lite"/>
    </source>
</evidence>
<dbReference type="InterPro" id="IPR014812">
    <property type="entry name" value="Vps51"/>
</dbReference>
<dbReference type="GO" id="GO:0007030">
    <property type="term" value="P:Golgi organization"/>
    <property type="evidence" value="ECO:0007669"/>
    <property type="project" value="UniProtKB-UniRule"/>
</dbReference>
<organism evidence="4 5">
    <name type="scientific">Sclerotinia sclerotiorum (strain ATCC 18683 / 1980 / Ss-1)</name>
    <name type="common">White mold</name>
    <name type="synonym">Whetzelinia sclerotiorum</name>
    <dbReference type="NCBI Taxonomy" id="665079"/>
    <lineage>
        <taxon>Eukaryota</taxon>
        <taxon>Fungi</taxon>
        <taxon>Dikarya</taxon>
        <taxon>Ascomycota</taxon>
        <taxon>Pezizomycotina</taxon>
        <taxon>Leotiomycetes</taxon>
        <taxon>Helotiales</taxon>
        <taxon>Sclerotiniaceae</taxon>
        <taxon>Sclerotinia</taxon>
    </lineage>
</organism>
<keyword evidence="2" id="KW-0333">Golgi apparatus</keyword>
<evidence type="ECO:0000256" key="1">
    <source>
        <dbReference type="ARBA" id="ARBA00006080"/>
    </source>
</evidence>
<feature type="compositionally biased region" description="Polar residues" evidence="3">
    <location>
        <begin position="1"/>
        <end position="13"/>
    </location>
</feature>
<accession>A0A1D9QI93</accession>
<dbReference type="EMBL" id="CP017825">
    <property type="protein sequence ID" value="APA14333.1"/>
    <property type="molecule type" value="Genomic_DNA"/>
</dbReference>
<comment type="subcellular location">
    <subcellularLocation>
        <location evidence="2">Golgi apparatus</location>
        <location evidence="2">trans-Golgi network</location>
    </subcellularLocation>
</comment>
<feature type="region of interest" description="Disordered" evidence="3">
    <location>
        <begin position="275"/>
        <end position="294"/>
    </location>
</feature>
<comment type="similarity">
    <text evidence="1 2">Belongs to the VPS51 family.</text>
</comment>
<dbReference type="VEuPathDB" id="FungiDB:sscle_12g091030"/>
<evidence type="ECO:0000313" key="5">
    <source>
        <dbReference type="Proteomes" id="UP000177798"/>
    </source>
</evidence>
<proteinExistence type="inferred from homology"/>
<keyword evidence="2" id="KW-0813">Transport</keyword>
<evidence type="ECO:0000313" key="4">
    <source>
        <dbReference type="EMBL" id="APA14333.1"/>
    </source>
</evidence>
<dbReference type="OrthoDB" id="203678at2759"/>
<dbReference type="PANTHER" id="PTHR15954:SF4">
    <property type="entry name" value="VACUOLAR PROTEIN SORTING-ASSOCIATED PROTEIN 51 HOMOLOG"/>
    <property type="match status" value="1"/>
</dbReference>
<dbReference type="PANTHER" id="PTHR15954">
    <property type="entry name" value="VACUOLAR PROTEIN SORTING-ASSOCIATED PROTEIN 51 HOMOLOG"/>
    <property type="match status" value="1"/>
</dbReference>
<sequence length="294" mass="32918">MSTIAQPRESSVNGRRVPLLTTPTSSTRPSLDHSRSTEPSPNRGPSIAIPRRNRAALREYYNLKKGQEAPTDDAASEASSVHFDSEVQESEMDKDGFDGKKYVKEVLEKQTLGELLRTYNGVLTDIRALDAEKKALVYDNYSKLITATETIRKMRTNMDPLNPMASTLDPAIASIYERAEKIKGELKEGLTESQRKLMEMGAEERAAFQKKKNMKKLVLRVLETPEKLRTFIAEGNEEEAKSEWEKTLTLLRSWKERGVGGDDVQACIEDGEAALRGEPPNEKSWVNIKGKGTS</sequence>
<feature type="region of interest" description="Disordered" evidence="3">
    <location>
        <begin position="64"/>
        <end position="96"/>
    </location>
</feature>
<dbReference type="Proteomes" id="UP000177798">
    <property type="component" value="Chromosome 12"/>
</dbReference>
<feature type="region of interest" description="Disordered" evidence="3">
    <location>
        <begin position="1"/>
        <end position="51"/>
    </location>
</feature>
<name>A0A1D9QI93_SCLS1</name>
<dbReference type="Pfam" id="PF08700">
    <property type="entry name" value="VPS51_Exo84_N"/>
    <property type="match status" value="1"/>
</dbReference>
<dbReference type="GO" id="GO:0005829">
    <property type="term" value="C:cytosol"/>
    <property type="evidence" value="ECO:0007669"/>
    <property type="project" value="GOC"/>
</dbReference>
<comment type="subunit">
    <text evidence="2">Component of the Golgi-associated retrograde protein (GARP) complex.</text>
</comment>
<evidence type="ECO:0000256" key="2">
    <source>
        <dbReference type="RuleBase" id="RU368010"/>
    </source>
</evidence>
<feature type="compositionally biased region" description="Low complexity" evidence="3">
    <location>
        <begin position="18"/>
        <end position="29"/>
    </location>
</feature>
<dbReference type="AlphaFoldDB" id="A0A1D9QI93"/>
<keyword evidence="2" id="KW-0445">Lipid transport</keyword>
<protein>
    <recommendedName>
        <fullName evidence="2">Vacuolar protein sorting-associated protein 51 homolog</fullName>
    </recommendedName>
</protein>
<reference evidence="5" key="1">
    <citation type="journal article" date="2017" name="Genome Biol. Evol.">
        <title>The complete genome sequence of the phytopathogenic fungus Sclerotinia sclerotiorum reveals insights into the genome architecture of broad host range pathogens.</title>
        <authorList>
            <person name="Derbyshire M."/>
            <person name="Denton-Giles M."/>
            <person name="Hegedus D."/>
            <person name="Seifbarghy S."/>
            <person name="Rollins J."/>
            <person name="van Kan J."/>
            <person name="Seidl M.F."/>
            <person name="Faino L."/>
            <person name="Mbengue M."/>
            <person name="Navaud O."/>
            <person name="Raffaele S."/>
            <person name="Hammond-Kosack K."/>
            <person name="Heard S."/>
            <person name="Oliver R."/>
        </authorList>
    </citation>
    <scope>NUCLEOTIDE SEQUENCE [LARGE SCALE GENOMIC DNA]</scope>
    <source>
        <strain evidence="5">ATCC 18683 / 1980 / Ss-1</strain>
    </source>
</reference>
<comment type="function">
    <text evidence="2">Acts as component of the GARP complex that is involved in retrograde transport from early and late endosomes to the trans-Golgi network (TGN).</text>
</comment>
<keyword evidence="2" id="KW-0653">Protein transport</keyword>